<sequence>MKEYKKRIADKLLEYRLEEVGAVLIEGPKWCGKTTTAEQKAKSVLYMADPDNQNNYLEMANLKIKMLLKGEKPRLIDEWQIIPQIWDAIRFEVDHQGEEGLFILTGSAVPASSEKIHHTGTGRFAWITMRPMSLWESGESTGEVSISELFKGNANLEGFNKLKLEDIAYLVCRGGWPSATTKNPRAALRQAYDYYDAVVKTDISRVDEISRNSERTKLLLRSYARSQGGQVSIGAIRQDMMENDDETLADKTVQSYIGALKKIFVIEDMPAWNPNLRSKTAIRSAETRYFVDPSIAVAALGLGPDDLINDLETFGLLFETLCVRDLRVYADAIDGNVYHYRDKNGLECDAVIHLRNGSYGLIEIKLGGAQAIEKGVSTLTALADKIDTTKMKAPSFMMVLTAVGDYAYRREDGVYVVPIGCLKD</sequence>
<dbReference type="Proteomes" id="UP000450161">
    <property type="component" value="Unassembled WGS sequence"/>
</dbReference>
<dbReference type="InterPro" id="IPR027417">
    <property type="entry name" value="P-loop_NTPase"/>
</dbReference>
<reference evidence="3" key="2">
    <citation type="submission" date="2021-06" db="EMBL/GenBank/DDBJ databases">
        <title>Collection of gut derived symbiotic bacterial strains cultured from healthy donors.</title>
        <authorList>
            <person name="Lin H."/>
            <person name="Littmann E."/>
            <person name="Pamer E.G."/>
        </authorList>
    </citation>
    <scope>NUCLEOTIDE SEQUENCE</scope>
    <source>
        <strain evidence="3">MSK.21.60</strain>
    </source>
</reference>
<proteinExistence type="predicted"/>
<dbReference type="PANTHER" id="PTHR43566:SF2">
    <property type="entry name" value="DUF4143 DOMAIN-CONTAINING PROTEIN"/>
    <property type="match status" value="1"/>
</dbReference>
<dbReference type="InterPro" id="IPR041682">
    <property type="entry name" value="AAA_14"/>
</dbReference>
<accession>A0A6I2TXR3</accession>
<gene>
    <name evidence="4" type="ORF">FYJ72_07485</name>
    <name evidence="3" type="ORF">KSW80_05025</name>
</gene>
<evidence type="ECO:0000259" key="1">
    <source>
        <dbReference type="Pfam" id="PF13173"/>
    </source>
</evidence>
<dbReference type="EMBL" id="VUNF01000011">
    <property type="protein sequence ID" value="MST77522.1"/>
    <property type="molecule type" value="Genomic_DNA"/>
</dbReference>
<organism evidence="4 5">
    <name type="scientific">Segatella copri</name>
    <dbReference type="NCBI Taxonomy" id="165179"/>
    <lineage>
        <taxon>Bacteria</taxon>
        <taxon>Pseudomonadati</taxon>
        <taxon>Bacteroidota</taxon>
        <taxon>Bacteroidia</taxon>
        <taxon>Bacteroidales</taxon>
        <taxon>Prevotellaceae</taxon>
        <taxon>Segatella</taxon>
    </lineage>
</organism>
<keyword evidence="4" id="KW-0067">ATP-binding</keyword>
<protein>
    <submittedName>
        <fullName evidence="4">ATP-binding protein</fullName>
    </submittedName>
    <submittedName>
        <fullName evidence="3">DUF4143 domain-containing protein</fullName>
    </submittedName>
</protein>
<name>A0A6I2TXR3_9BACT</name>
<dbReference type="Proteomes" id="UP001196316">
    <property type="component" value="Unassembled WGS sequence"/>
</dbReference>
<evidence type="ECO:0000313" key="5">
    <source>
        <dbReference type="Proteomes" id="UP000450161"/>
    </source>
</evidence>
<evidence type="ECO:0000313" key="4">
    <source>
        <dbReference type="EMBL" id="MST77522.1"/>
    </source>
</evidence>
<dbReference type="InterPro" id="IPR025420">
    <property type="entry name" value="DUF4143"/>
</dbReference>
<dbReference type="GO" id="GO:0005524">
    <property type="term" value="F:ATP binding"/>
    <property type="evidence" value="ECO:0007669"/>
    <property type="project" value="UniProtKB-KW"/>
</dbReference>
<dbReference type="RefSeq" id="WP_154480962.1">
    <property type="nucleotide sequence ID" value="NZ_CP152352.1"/>
</dbReference>
<reference evidence="4 5" key="1">
    <citation type="submission" date="2019-08" db="EMBL/GenBank/DDBJ databases">
        <title>In-depth cultivation of the pig gut microbiome towards novel bacterial diversity and tailored functional studies.</title>
        <authorList>
            <person name="Wylensek D."/>
            <person name="Hitch T.C.A."/>
            <person name="Clavel T."/>
        </authorList>
    </citation>
    <scope>NUCLEOTIDE SEQUENCE [LARGE SCALE GENOMIC DNA]</scope>
    <source>
        <strain evidence="4 5">LKV-178-WT-2C</strain>
    </source>
</reference>
<keyword evidence="4" id="KW-0547">Nucleotide-binding</keyword>
<dbReference type="PANTHER" id="PTHR43566">
    <property type="entry name" value="CONSERVED PROTEIN"/>
    <property type="match status" value="1"/>
</dbReference>
<feature type="domain" description="AAA" evidence="1">
    <location>
        <begin position="22"/>
        <end position="136"/>
    </location>
</feature>
<evidence type="ECO:0000259" key="2">
    <source>
        <dbReference type="Pfam" id="PF13635"/>
    </source>
</evidence>
<comment type="caution">
    <text evidence="4">The sequence shown here is derived from an EMBL/GenBank/DDBJ whole genome shotgun (WGS) entry which is preliminary data.</text>
</comment>
<dbReference type="AlphaFoldDB" id="A0A6I2TXR3"/>
<dbReference type="SUPFAM" id="SSF52540">
    <property type="entry name" value="P-loop containing nucleoside triphosphate hydrolases"/>
    <property type="match status" value="1"/>
</dbReference>
<feature type="domain" description="DUF4143" evidence="2">
    <location>
        <begin position="201"/>
        <end position="366"/>
    </location>
</feature>
<evidence type="ECO:0000313" key="3">
    <source>
        <dbReference type="EMBL" id="MBV3407775.1"/>
    </source>
</evidence>
<dbReference type="Pfam" id="PF13173">
    <property type="entry name" value="AAA_14"/>
    <property type="match status" value="1"/>
</dbReference>
<dbReference type="EMBL" id="JAHOEP010000010">
    <property type="protein sequence ID" value="MBV3407775.1"/>
    <property type="molecule type" value="Genomic_DNA"/>
</dbReference>
<dbReference type="Pfam" id="PF13635">
    <property type="entry name" value="DUF4143"/>
    <property type="match status" value="1"/>
</dbReference>